<dbReference type="InterPro" id="IPR019734">
    <property type="entry name" value="TPR_rpt"/>
</dbReference>
<dbReference type="InterPro" id="IPR011990">
    <property type="entry name" value="TPR-like_helical_dom_sf"/>
</dbReference>
<keyword evidence="4" id="KW-0732">Signal</keyword>
<dbReference type="PANTHER" id="PTHR45586:SF1">
    <property type="entry name" value="LIPOPOLYSACCHARIDE ASSEMBLY PROTEIN B"/>
    <property type="match status" value="1"/>
</dbReference>
<dbReference type="OrthoDB" id="381520at2759"/>
<feature type="signal peptide" evidence="4">
    <location>
        <begin position="1"/>
        <end position="20"/>
    </location>
</feature>
<dbReference type="VEuPathDB" id="FungiDB:SDRG_03940"/>
<dbReference type="PROSITE" id="PS50005">
    <property type="entry name" value="TPR"/>
    <property type="match status" value="1"/>
</dbReference>
<dbReference type="Gene3D" id="1.25.40.10">
    <property type="entry name" value="Tetratricopeptide repeat domain"/>
    <property type="match status" value="2"/>
</dbReference>
<feature type="chain" id="PRO_5004571491" evidence="4">
    <location>
        <begin position="21"/>
        <end position="239"/>
    </location>
</feature>
<organism evidence="5 6">
    <name type="scientific">Saprolegnia diclina (strain VS20)</name>
    <dbReference type="NCBI Taxonomy" id="1156394"/>
    <lineage>
        <taxon>Eukaryota</taxon>
        <taxon>Sar</taxon>
        <taxon>Stramenopiles</taxon>
        <taxon>Oomycota</taxon>
        <taxon>Saprolegniomycetes</taxon>
        <taxon>Saprolegniales</taxon>
        <taxon>Saprolegniaceae</taxon>
        <taxon>Saprolegnia</taxon>
    </lineage>
</organism>
<evidence type="ECO:0000256" key="1">
    <source>
        <dbReference type="ARBA" id="ARBA00022737"/>
    </source>
</evidence>
<keyword evidence="1" id="KW-0677">Repeat</keyword>
<dbReference type="PANTHER" id="PTHR45586">
    <property type="entry name" value="TPR REPEAT-CONTAINING PROTEIN PA4667"/>
    <property type="match status" value="1"/>
</dbReference>
<reference evidence="5 6" key="1">
    <citation type="submission" date="2012-04" db="EMBL/GenBank/DDBJ databases">
        <title>The Genome Sequence of Saprolegnia declina VS20.</title>
        <authorList>
            <consortium name="The Broad Institute Genome Sequencing Platform"/>
            <person name="Russ C."/>
            <person name="Nusbaum C."/>
            <person name="Tyler B."/>
            <person name="van West P."/>
            <person name="Dieguez-Uribeondo J."/>
            <person name="de Bruijn I."/>
            <person name="Tripathy S."/>
            <person name="Jiang R."/>
            <person name="Young S.K."/>
            <person name="Zeng Q."/>
            <person name="Gargeya S."/>
            <person name="Fitzgerald M."/>
            <person name="Haas B."/>
            <person name="Abouelleil A."/>
            <person name="Alvarado L."/>
            <person name="Arachchi H.M."/>
            <person name="Berlin A."/>
            <person name="Chapman S.B."/>
            <person name="Goldberg J."/>
            <person name="Griggs A."/>
            <person name="Gujja S."/>
            <person name="Hansen M."/>
            <person name="Howarth C."/>
            <person name="Imamovic A."/>
            <person name="Larimer J."/>
            <person name="McCowen C."/>
            <person name="Montmayeur A."/>
            <person name="Murphy C."/>
            <person name="Neiman D."/>
            <person name="Pearson M."/>
            <person name="Priest M."/>
            <person name="Roberts A."/>
            <person name="Saif S."/>
            <person name="Shea T."/>
            <person name="Sisk P."/>
            <person name="Sykes S."/>
            <person name="Wortman J."/>
            <person name="Nusbaum C."/>
            <person name="Birren B."/>
        </authorList>
    </citation>
    <scope>NUCLEOTIDE SEQUENCE [LARGE SCALE GENOMIC DNA]</scope>
    <source>
        <strain evidence="5 6">VS20</strain>
    </source>
</reference>
<evidence type="ECO:0000256" key="4">
    <source>
        <dbReference type="SAM" id="SignalP"/>
    </source>
</evidence>
<dbReference type="EMBL" id="JH767140">
    <property type="protein sequence ID" value="EQC38987.1"/>
    <property type="molecule type" value="Genomic_DNA"/>
</dbReference>
<name>T0S8N5_SAPDV</name>
<feature type="repeat" description="TPR" evidence="3">
    <location>
        <begin position="174"/>
        <end position="207"/>
    </location>
</feature>
<sequence>MASPLYLVTLLWLGAACIFGEMALLTRDATSMLPSLARPAELAPATHTVELAPDTTVQAAPSASEMRRTCAAYTAASHFDVARGCYEALLSLDTHDFDAQYAYAQLLLDHFPGSHAVAVLEAAVAIAAPPFHQAHMDAFNSLGLIYRDQLDFEKAASVFAIPLTPLNRSHPSFLPLLINLAAVHLQQGDHDTALTLTNDALIIAPENAFVYHNLGAVYSHLRDYRSALHYSQVGGPSSK</sequence>
<keyword evidence="6" id="KW-1185">Reference proteome</keyword>
<keyword evidence="2 3" id="KW-0802">TPR repeat</keyword>
<dbReference type="STRING" id="1156394.T0S8N5"/>
<evidence type="ECO:0000256" key="3">
    <source>
        <dbReference type="PROSITE-ProRule" id="PRU00339"/>
    </source>
</evidence>
<dbReference type="InParanoid" id="T0S8N5"/>
<protein>
    <submittedName>
        <fullName evidence="5">Uncharacterized protein</fullName>
    </submittedName>
</protein>
<dbReference type="SUPFAM" id="SSF48452">
    <property type="entry name" value="TPR-like"/>
    <property type="match status" value="1"/>
</dbReference>
<evidence type="ECO:0000313" key="6">
    <source>
        <dbReference type="Proteomes" id="UP000030762"/>
    </source>
</evidence>
<evidence type="ECO:0000256" key="2">
    <source>
        <dbReference type="ARBA" id="ARBA00022803"/>
    </source>
</evidence>
<dbReference type="GeneID" id="19944667"/>
<accession>T0S8N5</accession>
<dbReference type="InterPro" id="IPR051012">
    <property type="entry name" value="CellSynth/LPSAsmb/PSIAsmb"/>
</dbReference>
<dbReference type="RefSeq" id="XP_008607811.1">
    <property type="nucleotide sequence ID" value="XM_008609589.1"/>
</dbReference>
<gene>
    <name evidence="5" type="ORF">SDRG_03940</name>
</gene>
<dbReference type="AlphaFoldDB" id="T0S8N5"/>
<dbReference type="Pfam" id="PF13424">
    <property type="entry name" value="TPR_12"/>
    <property type="match status" value="1"/>
</dbReference>
<evidence type="ECO:0000313" key="5">
    <source>
        <dbReference type="EMBL" id="EQC38987.1"/>
    </source>
</evidence>
<dbReference type="Proteomes" id="UP000030762">
    <property type="component" value="Unassembled WGS sequence"/>
</dbReference>
<proteinExistence type="predicted"/>